<dbReference type="Gene3D" id="3.40.50.1820">
    <property type="entry name" value="alpha/beta hydrolase"/>
    <property type="match status" value="1"/>
</dbReference>
<gene>
    <name evidence="3" type="ORF">HED64_09295</name>
</gene>
<accession>A0ABX1G3U6</accession>
<evidence type="ECO:0000313" key="4">
    <source>
        <dbReference type="Proteomes" id="UP000746595"/>
    </source>
</evidence>
<dbReference type="InterPro" id="IPR051044">
    <property type="entry name" value="MAG_DAG_Lipase"/>
</dbReference>
<feature type="domain" description="Serine aminopeptidase S33" evidence="2">
    <location>
        <begin position="116"/>
        <end position="322"/>
    </location>
</feature>
<keyword evidence="3" id="KW-0378">Hydrolase</keyword>
<dbReference type="Pfam" id="PF12146">
    <property type="entry name" value="Hydrolase_4"/>
    <property type="match status" value="1"/>
</dbReference>
<dbReference type="EMBL" id="JAAWVT010000003">
    <property type="protein sequence ID" value="NKG20902.1"/>
    <property type="molecule type" value="Genomic_DNA"/>
</dbReference>
<dbReference type="GO" id="GO:0016787">
    <property type="term" value="F:hydrolase activity"/>
    <property type="evidence" value="ECO:0007669"/>
    <property type="project" value="UniProtKB-KW"/>
</dbReference>
<name>A0ABX1G3U6_9MICC</name>
<evidence type="ECO:0000256" key="1">
    <source>
        <dbReference type="SAM" id="MobiDB-lite"/>
    </source>
</evidence>
<dbReference type="Proteomes" id="UP000746595">
    <property type="component" value="Unassembled WGS sequence"/>
</dbReference>
<protein>
    <submittedName>
        <fullName evidence="3">Alpha/beta hydrolase</fullName>
    </submittedName>
</protein>
<reference evidence="3 4" key="1">
    <citation type="submission" date="2020-04" db="EMBL/GenBank/DDBJ databases">
        <title>Paeniglutamicibacter sp. ANT13_2, a novel actinomycete isolated from sediment in Antarctica.</title>
        <authorList>
            <person name="Sakdapetsiri C."/>
            <person name="Pinyakong O."/>
        </authorList>
    </citation>
    <scope>NUCLEOTIDE SEQUENCE [LARGE SCALE GENOMIC DNA]</scope>
    <source>
        <strain evidence="3 4">ANT13_2</strain>
    </source>
</reference>
<evidence type="ECO:0000313" key="3">
    <source>
        <dbReference type="EMBL" id="NKG20902.1"/>
    </source>
</evidence>
<dbReference type="PANTHER" id="PTHR11614">
    <property type="entry name" value="PHOSPHOLIPASE-RELATED"/>
    <property type="match status" value="1"/>
</dbReference>
<sequence length="408" mass="45374">MSQPSPLDTGSIRAPDDDPSAKWPHYTLTTAQGRWEEDILGVGFSYTTLPMGHDDEGELCATLVRYLPPESAPENFQPGKTSWLSRLIERFLPPTAARSTTHTPPSNAQQPTVSEHPGFVLAVHGWSDYFYNTEMAAHWAARGFAFYALDLRRYGRSLRAHHLNPGFTLSLDEYDADLDAALAMIRSLEGHDAPGVCVAHSTGGLIASLWVNRNPEAFDALILNSPWLEMQGSYLVRYAAQGVVEPIARRRPRAKLHLPELDNYWRSLSRLAHGHWDLHPLWRPQIAFPVTAGWITAVMAGHREVARGLDIRIPILVLTSKTTHLGTSFDEAMLHSDSVLEVNVVRERSLKLGREVTNAVINGSMHDVFSSLPQPRAAAYAAMDRWSSGYVRGLLARDNARAKGHAQR</sequence>
<comment type="caution">
    <text evidence="3">The sequence shown here is derived from an EMBL/GenBank/DDBJ whole genome shotgun (WGS) entry which is preliminary data.</text>
</comment>
<dbReference type="InterPro" id="IPR029058">
    <property type="entry name" value="AB_hydrolase_fold"/>
</dbReference>
<keyword evidence="4" id="KW-1185">Reference proteome</keyword>
<dbReference type="InterPro" id="IPR022742">
    <property type="entry name" value="Hydrolase_4"/>
</dbReference>
<evidence type="ECO:0000259" key="2">
    <source>
        <dbReference type="Pfam" id="PF12146"/>
    </source>
</evidence>
<organism evidence="3 4">
    <name type="scientific">Paeniglutamicibacter terrestris</name>
    <dbReference type="NCBI Taxonomy" id="2723403"/>
    <lineage>
        <taxon>Bacteria</taxon>
        <taxon>Bacillati</taxon>
        <taxon>Actinomycetota</taxon>
        <taxon>Actinomycetes</taxon>
        <taxon>Micrococcales</taxon>
        <taxon>Micrococcaceae</taxon>
        <taxon>Paeniglutamicibacter</taxon>
    </lineage>
</organism>
<dbReference type="RefSeq" id="WP_168151736.1">
    <property type="nucleotide sequence ID" value="NZ_JAAWVT010000003.1"/>
</dbReference>
<proteinExistence type="predicted"/>
<feature type="region of interest" description="Disordered" evidence="1">
    <location>
        <begin position="1"/>
        <end position="24"/>
    </location>
</feature>
<dbReference type="SUPFAM" id="SSF53474">
    <property type="entry name" value="alpha/beta-Hydrolases"/>
    <property type="match status" value="1"/>
</dbReference>